<gene>
    <name evidence="1" type="ORF">BD310DRAFT_834794</name>
</gene>
<organism evidence="1 2">
    <name type="scientific">Dichomitus squalens</name>
    <dbReference type="NCBI Taxonomy" id="114155"/>
    <lineage>
        <taxon>Eukaryota</taxon>
        <taxon>Fungi</taxon>
        <taxon>Dikarya</taxon>
        <taxon>Basidiomycota</taxon>
        <taxon>Agaricomycotina</taxon>
        <taxon>Agaricomycetes</taxon>
        <taxon>Polyporales</taxon>
        <taxon>Polyporaceae</taxon>
        <taxon>Dichomitus</taxon>
    </lineage>
</organism>
<keyword evidence="2" id="KW-1185">Reference proteome</keyword>
<evidence type="ECO:0000313" key="2">
    <source>
        <dbReference type="Proteomes" id="UP000292082"/>
    </source>
</evidence>
<dbReference type="EMBL" id="ML145350">
    <property type="protein sequence ID" value="TBU51260.1"/>
    <property type="molecule type" value="Genomic_DNA"/>
</dbReference>
<dbReference type="AlphaFoldDB" id="A0A4Q9P9E5"/>
<reference evidence="1 2" key="1">
    <citation type="submission" date="2019-01" db="EMBL/GenBank/DDBJ databases">
        <title>Draft genome sequences of three monokaryotic isolates of the white-rot basidiomycete fungus Dichomitus squalens.</title>
        <authorList>
            <consortium name="DOE Joint Genome Institute"/>
            <person name="Lopez S.C."/>
            <person name="Andreopoulos B."/>
            <person name="Pangilinan J."/>
            <person name="Lipzen A."/>
            <person name="Riley R."/>
            <person name="Ahrendt S."/>
            <person name="Ng V."/>
            <person name="Barry K."/>
            <person name="Daum C."/>
            <person name="Grigoriev I.V."/>
            <person name="Hilden K.S."/>
            <person name="Makela M.R."/>
            <person name="de Vries R.P."/>
        </authorList>
    </citation>
    <scope>NUCLEOTIDE SEQUENCE [LARGE SCALE GENOMIC DNA]</scope>
    <source>
        <strain evidence="1 2">CBS 464.89</strain>
    </source>
</reference>
<name>A0A4Q9P9E5_9APHY</name>
<proteinExistence type="predicted"/>
<evidence type="ECO:0000313" key="1">
    <source>
        <dbReference type="EMBL" id="TBU51260.1"/>
    </source>
</evidence>
<accession>A0A4Q9P9E5</accession>
<protein>
    <submittedName>
        <fullName evidence="1">Uncharacterized protein</fullName>
    </submittedName>
</protein>
<dbReference type="Proteomes" id="UP000292082">
    <property type="component" value="Unassembled WGS sequence"/>
</dbReference>
<sequence>METVEGENIATMMMEARYDMQNAKVALGALPKPFVQGDVRAERRRRPCNSRACLVDFGWAGEHDPIRKEHDRHMLALWRRELLAIVGEEEEQLMIGMY</sequence>